<dbReference type="InterPro" id="IPR006977">
    <property type="entry name" value="Yip1_dom"/>
</dbReference>
<evidence type="ECO:0000256" key="2">
    <source>
        <dbReference type="ARBA" id="ARBA00022692"/>
    </source>
</evidence>
<organism evidence="7 8">
    <name type="scientific">Ferroacidibacillus organovorans</name>
    <dbReference type="NCBI Taxonomy" id="1765683"/>
    <lineage>
        <taxon>Bacteria</taxon>
        <taxon>Bacillati</taxon>
        <taxon>Bacillota</taxon>
        <taxon>Bacilli</taxon>
        <taxon>Bacillales</taxon>
        <taxon>Alicyclobacillaceae</taxon>
        <taxon>Ferroacidibacillus</taxon>
    </lineage>
</organism>
<proteinExistence type="predicted"/>
<protein>
    <recommendedName>
        <fullName evidence="6">Yip1 domain-containing protein</fullName>
    </recommendedName>
</protein>
<dbReference type="Proteomes" id="UP000190229">
    <property type="component" value="Unassembled WGS sequence"/>
</dbReference>
<keyword evidence="4 5" id="KW-0472">Membrane</keyword>
<dbReference type="Pfam" id="PF04893">
    <property type="entry name" value="Yip1"/>
    <property type="match status" value="1"/>
</dbReference>
<dbReference type="GO" id="GO:0016020">
    <property type="term" value="C:membrane"/>
    <property type="evidence" value="ECO:0007669"/>
    <property type="project" value="UniProtKB-SubCell"/>
</dbReference>
<evidence type="ECO:0000256" key="5">
    <source>
        <dbReference type="SAM" id="Phobius"/>
    </source>
</evidence>
<comment type="subcellular location">
    <subcellularLocation>
        <location evidence="1">Membrane</location>
        <topology evidence="1">Multi-pass membrane protein</topology>
    </subcellularLocation>
</comment>
<evidence type="ECO:0000256" key="3">
    <source>
        <dbReference type="ARBA" id="ARBA00022989"/>
    </source>
</evidence>
<evidence type="ECO:0000256" key="1">
    <source>
        <dbReference type="ARBA" id="ARBA00004141"/>
    </source>
</evidence>
<accession>A0A1V4EWA4</accession>
<feature type="transmembrane region" description="Helical" evidence="5">
    <location>
        <begin position="132"/>
        <end position="153"/>
    </location>
</feature>
<evidence type="ECO:0000313" key="8">
    <source>
        <dbReference type="Proteomes" id="UP000190229"/>
    </source>
</evidence>
<reference evidence="7 8" key="1">
    <citation type="submission" date="2017-02" db="EMBL/GenBank/DDBJ databases">
        <title>Draft genome of Acidibacillus ferrooxidans Huett2.</title>
        <authorList>
            <person name="Schopf S."/>
        </authorList>
    </citation>
    <scope>NUCLEOTIDE SEQUENCE [LARGE SCALE GENOMIC DNA]</scope>
    <source>
        <strain evidence="7 8">Huett2</strain>
    </source>
</reference>
<feature type="transmembrane region" description="Helical" evidence="5">
    <location>
        <begin position="174"/>
        <end position="199"/>
    </location>
</feature>
<dbReference type="EMBL" id="MWPS01000005">
    <property type="protein sequence ID" value="OPG17206.1"/>
    <property type="molecule type" value="Genomic_DNA"/>
</dbReference>
<name>A0A1V4EWA4_9BACL</name>
<evidence type="ECO:0000259" key="6">
    <source>
        <dbReference type="Pfam" id="PF04893"/>
    </source>
</evidence>
<keyword evidence="2 5" id="KW-0812">Transmembrane</keyword>
<sequence length="226" mass="26042">MVTAHGTTGNRTIRCASRKEQIDLSEAWHDYFQFLRHPGQYFTSLREHPAWRRTFVIQWIGYALMISFLIYFGGNRFGAANLKSVLGLFTFLVGPVVSLLIFTIYIIVQGFWMWLSLKMFRLSLTYKQCMRIVIHASLISFLNFVIILLVEFFSSGNQLHFLTLGMFVSSNSKWSTLLSSIGVFSIWQVYVFTVAVSVFNDVSKWRALPPVILMEVIPMLPALFRA</sequence>
<evidence type="ECO:0000313" key="7">
    <source>
        <dbReference type="EMBL" id="OPG17206.1"/>
    </source>
</evidence>
<feature type="domain" description="Yip1" evidence="6">
    <location>
        <begin position="33"/>
        <end position="213"/>
    </location>
</feature>
<keyword evidence="3 5" id="KW-1133">Transmembrane helix</keyword>
<feature type="transmembrane region" description="Helical" evidence="5">
    <location>
        <begin position="85"/>
        <end position="112"/>
    </location>
</feature>
<dbReference type="AlphaFoldDB" id="A0A1V4EWA4"/>
<gene>
    <name evidence="7" type="ORF">B2M26_02405</name>
</gene>
<feature type="transmembrane region" description="Helical" evidence="5">
    <location>
        <begin position="55"/>
        <end position="73"/>
    </location>
</feature>
<evidence type="ECO:0000256" key="4">
    <source>
        <dbReference type="ARBA" id="ARBA00023136"/>
    </source>
</evidence>
<keyword evidence="8" id="KW-1185">Reference proteome</keyword>
<comment type="caution">
    <text evidence="7">The sequence shown here is derived from an EMBL/GenBank/DDBJ whole genome shotgun (WGS) entry which is preliminary data.</text>
</comment>